<protein>
    <submittedName>
        <fullName evidence="1">Uncharacterized protein</fullName>
    </submittedName>
</protein>
<dbReference type="SUPFAM" id="SSF51735">
    <property type="entry name" value="NAD(P)-binding Rossmann-fold domains"/>
    <property type="match status" value="1"/>
</dbReference>
<reference evidence="1" key="1">
    <citation type="submission" date="2013-12" db="EMBL/GenBank/DDBJ databases">
        <authorList>
            <person name="Omoto C.K."/>
            <person name="Sibley D."/>
            <person name="Venepally P."/>
            <person name="Hadjithomas M."/>
            <person name="Karamycheva S."/>
            <person name="Brunk B."/>
            <person name="Roos D."/>
            <person name="Caler E."/>
            <person name="Lorenzi H."/>
        </authorList>
    </citation>
    <scope>NUCLEOTIDE SEQUENCE</scope>
</reference>
<evidence type="ECO:0000313" key="1">
    <source>
        <dbReference type="EMBL" id="EZG69602.1"/>
    </source>
</evidence>
<dbReference type="RefSeq" id="XP_011129996.1">
    <property type="nucleotide sequence ID" value="XM_011131694.1"/>
</dbReference>
<evidence type="ECO:0000313" key="2">
    <source>
        <dbReference type="Proteomes" id="UP000019763"/>
    </source>
</evidence>
<gene>
    <name evidence="1" type="ORF">GNI_057470</name>
</gene>
<dbReference type="InterPro" id="IPR036291">
    <property type="entry name" value="NAD(P)-bd_dom_sf"/>
</dbReference>
<name>A0A023B8Q8_GRENI</name>
<keyword evidence="2" id="KW-1185">Reference proteome</keyword>
<dbReference type="EMBL" id="AFNH02000436">
    <property type="protein sequence ID" value="EZG69602.1"/>
    <property type="molecule type" value="Genomic_DNA"/>
</dbReference>
<accession>A0A023B8Q8</accession>
<comment type="caution">
    <text evidence="1">The sequence shown here is derived from an EMBL/GenBank/DDBJ whole genome shotgun (WGS) entry which is preliminary data.</text>
</comment>
<dbReference type="AlphaFoldDB" id="A0A023B8Q8"/>
<sequence>MTVAMICVAGEGGESFLPVIAVELLKQHDKVYICCKSQGILDSIISVAPKCERVVMDELDSVAIENFNAVIQFVCPSGKQPTSGTTALMDCEKMTQVLLPRMRAGSSLLYLVGISNDLMEAACEAYLRQMVIKLRYQYIHSGVRIAHVIRGNTSGSLPGSTAATGSAIGRNVCKYTELLPEDLAECIRHITSLPPSVCISEIEVFPTDQVSGGFAFSSQIF</sequence>
<dbReference type="VEuPathDB" id="CryptoDB:GNI_057470"/>
<proteinExistence type="predicted"/>
<dbReference type="GeneID" id="22912119"/>
<dbReference type="Proteomes" id="UP000019763">
    <property type="component" value="Unassembled WGS sequence"/>
</dbReference>
<organism evidence="1 2">
    <name type="scientific">Gregarina niphandrodes</name>
    <name type="common">Septate eugregarine</name>
    <dbReference type="NCBI Taxonomy" id="110365"/>
    <lineage>
        <taxon>Eukaryota</taxon>
        <taxon>Sar</taxon>
        <taxon>Alveolata</taxon>
        <taxon>Apicomplexa</taxon>
        <taxon>Conoidasida</taxon>
        <taxon>Gregarinasina</taxon>
        <taxon>Eugregarinorida</taxon>
        <taxon>Gregarinidae</taxon>
        <taxon>Gregarina</taxon>
    </lineage>
</organism>